<dbReference type="Proteomes" id="UP001300502">
    <property type="component" value="Unassembled WGS sequence"/>
</dbReference>
<dbReference type="GO" id="GO:0032259">
    <property type="term" value="P:methylation"/>
    <property type="evidence" value="ECO:0007669"/>
    <property type="project" value="UniProtKB-KW"/>
</dbReference>
<organism evidence="5 6">
    <name type="scientific">Galdieria yellowstonensis</name>
    <dbReference type="NCBI Taxonomy" id="3028027"/>
    <lineage>
        <taxon>Eukaryota</taxon>
        <taxon>Rhodophyta</taxon>
        <taxon>Bangiophyceae</taxon>
        <taxon>Galdieriales</taxon>
        <taxon>Galdieriaceae</taxon>
        <taxon>Galdieria</taxon>
    </lineage>
</organism>
<evidence type="ECO:0000256" key="2">
    <source>
        <dbReference type="ARBA" id="ARBA00022603"/>
    </source>
</evidence>
<dbReference type="GO" id="GO:0008168">
    <property type="term" value="F:methyltransferase activity"/>
    <property type="evidence" value="ECO:0007669"/>
    <property type="project" value="UniProtKB-KW"/>
</dbReference>
<dbReference type="PANTHER" id="PTHR14614">
    <property type="entry name" value="HEPATOCELLULAR CARCINOMA-ASSOCIATED ANTIGEN"/>
    <property type="match status" value="1"/>
</dbReference>
<dbReference type="PROSITE" id="PS51560">
    <property type="entry name" value="SAM_MT_NNT1"/>
    <property type="match status" value="1"/>
</dbReference>
<name>A0AAV9I872_9RHOD</name>
<dbReference type="PANTHER" id="PTHR14614:SF10">
    <property type="entry name" value="PROTEIN N-TERMINAL AND LYSINE N-METHYLTRANSFERASE EFM7"/>
    <property type="match status" value="1"/>
</dbReference>
<dbReference type="InterPro" id="IPR025784">
    <property type="entry name" value="EFM7"/>
</dbReference>
<dbReference type="AlphaFoldDB" id="A0AAV9I872"/>
<dbReference type="CDD" id="cd02440">
    <property type="entry name" value="AdoMet_MTases"/>
    <property type="match status" value="1"/>
</dbReference>
<protein>
    <recommendedName>
        <fullName evidence="7">Nicotinamide N-methyltransferase</fullName>
    </recommendedName>
</protein>
<keyword evidence="6" id="KW-1185">Reference proteome</keyword>
<evidence type="ECO:0008006" key="7">
    <source>
        <dbReference type="Google" id="ProtNLM"/>
    </source>
</evidence>
<gene>
    <name evidence="5" type="ORF">GAYE_PCTG69G1447</name>
</gene>
<proteinExistence type="predicted"/>
<dbReference type="Pfam" id="PF10294">
    <property type="entry name" value="Methyltransf_16"/>
    <property type="match status" value="1"/>
</dbReference>
<keyword evidence="4" id="KW-0949">S-adenosyl-L-methionine</keyword>
<evidence type="ECO:0000313" key="5">
    <source>
        <dbReference type="EMBL" id="KAK4523551.1"/>
    </source>
</evidence>
<evidence type="ECO:0000256" key="3">
    <source>
        <dbReference type="ARBA" id="ARBA00022679"/>
    </source>
</evidence>
<keyword evidence="3" id="KW-0808">Transferase</keyword>
<accession>A0AAV9I872</accession>
<dbReference type="GO" id="GO:0005737">
    <property type="term" value="C:cytoplasm"/>
    <property type="evidence" value="ECO:0007669"/>
    <property type="project" value="TreeGrafter"/>
</dbReference>
<keyword evidence="2" id="KW-0489">Methyltransferase</keyword>
<keyword evidence="1" id="KW-0963">Cytoplasm</keyword>
<comment type="caution">
    <text evidence="5">The sequence shown here is derived from an EMBL/GenBank/DDBJ whole genome shotgun (WGS) entry which is preliminary data.</text>
</comment>
<evidence type="ECO:0000256" key="1">
    <source>
        <dbReference type="ARBA" id="ARBA00022490"/>
    </source>
</evidence>
<evidence type="ECO:0000256" key="4">
    <source>
        <dbReference type="ARBA" id="ARBA00022691"/>
    </source>
</evidence>
<dbReference type="EMBL" id="JANCYU010000016">
    <property type="protein sequence ID" value="KAK4523551.1"/>
    <property type="molecule type" value="Genomic_DNA"/>
</dbReference>
<reference evidence="5 6" key="1">
    <citation type="submission" date="2022-07" db="EMBL/GenBank/DDBJ databases">
        <title>Genome-wide signatures of adaptation to extreme environments.</title>
        <authorList>
            <person name="Cho C.H."/>
            <person name="Yoon H.S."/>
        </authorList>
    </citation>
    <scope>NUCLEOTIDE SEQUENCE [LARGE SCALE GENOMIC DNA]</scope>
    <source>
        <strain evidence="5 6">108.79 E11</strain>
    </source>
</reference>
<dbReference type="InterPro" id="IPR029063">
    <property type="entry name" value="SAM-dependent_MTases_sf"/>
</dbReference>
<sequence length="263" mass="30423">MMESSEETTQQTQEISFESIFQEPENFREQVPIFRYTSYSSPNRGFRFHNIRLVGKHPLWGHYLWNGAVLLADILSGEAPIPTHIQVVGDRILELGAGAAVPSMIAALRGASYVLITDYPDKELVENIKYNISENLPVDILKRVHVEAFQWGDVGFLDRFEKEQDRFDKIFLADLISNHYAHEKLLWSCQKLLKSNGIAYVSFSHHRPHKMKQDLRFFHLALSYGMTATHLSTVRRECMFPNDIGSEEIRSQVHLWKLCKKES</sequence>
<dbReference type="InterPro" id="IPR019410">
    <property type="entry name" value="Methyltransf_16"/>
</dbReference>
<dbReference type="Gene3D" id="3.40.50.150">
    <property type="entry name" value="Vaccinia Virus protein VP39"/>
    <property type="match status" value="1"/>
</dbReference>
<evidence type="ECO:0000313" key="6">
    <source>
        <dbReference type="Proteomes" id="UP001300502"/>
    </source>
</evidence>
<dbReference type="SUPFAM" id="SSF53335">
    <property type="entry name" value="S-adenosyl-L-methionine-dependent methyltransferases"/>
    <property type="match status" value="1"/>
</dbReference>